<dbReference type="CDD" id="cd00093">
    <property type="entry name" value="HTH_XRE"/>
    <property type="match status" value="1"/>
</dbReference>
<keyword evidence="3" id="KW-1185">Reference proteome</keyword>
<dbReference type="Pfam" id="PF19054">
    <property type="entry name" value="DUF5753"/>
    <property type="match status" value="1"/>
</dbReference>
<proteinExistence type="predicted"/>
<dbReference type="AlphaFoldDB" id="A0A9X1NIM6"/>
<accession>A0A9X1NIM6</accession>
<comment type="caution">
    <text evidence="2">The sequence shown here is derived from an EMBL/GenBank/DDBJ whole genome shotgun (WGS) entry which is preliminary data.</text>
</comment>
<evidence type="ECO:0000259" key="1">
    <source>
        <dbReference type="Pfam" id="PF19054"/>
    </source>
</evidence>
<feature type="domain" description="DUF5753" evidence="1">
    <location>
        <begin position="79"/>
        <end position="248"/>
    </location>
</feature>
<gene>
    <name evidence="2" type="ORF">LR394_28470</name>
</gene>
<sequence length="253" mass="28751">MAAGRSQKDAALALDCDVTKIYRIESGRTAAKPADVQALGFTYGLDRSHIDDLVSLARGAKLRGWTDGYVDMIPSDLSMLADLETSARSISDYSVEKVPGLLQTDEYARCVIDLAGELPRARRDALLRFRLERRERVFECRDRPRLRFVLHEAALRVELGTHRILADQRTHLLDLADRGVVDLRVWPFSAGLHRWMSGAFTLMEFAGKNEPSIVYTENQVDAHYLEAQQKVSRFSAMFQDMRKRSIPMKEFTS</sequence>
<reference evidence="2" key="1">
    <citation type="submission" date="2021-11" db="EMBL/GenBank/DDBJ databases">
        <title>Streptomyces corallinus and Kineosporia corallina sp. nov., two new coral-derived marine actinobacteria.</title>
        <authorList>
            <person name="Buangrab K."/>
            <person name="Sutthacheep M."/>
            <person name="Yeemin T."/>
            <person name="Harunari E."/>
            <person name="Igarashi Y."/>
            <person name="Sripreechasak P."/>
            <person name="Kanchanasin P."/>
            <person name="Tanasupawat S."/>
            <person name="Phongsopitanun W."/>
        </authorList>
    </citation>
    <scope>NUCLEOTIDE SEQUENCE</scope>
    <source>
        <strain evidence="2">JCM 31032</strain>
    </source>
</reference>
<dbReference type="Pfam" id="PF13560">
    <property type="entry name" value="HTH_31"/>
    <property type="match status" value="1"/>
</dbReference>
<dbReference type="InterPro" id="IPR043917">
    <property type="entry name" value="DUF5753"/>
</dbReference>
<organism evidence="2 3">
    <name type="scientific">Kineosporia babensis</name>
    <dbReference type="NCBI Taxonomy" id="499548"/>
    <lineage>
        <taxon>Bacteria</taxon>
        <taxon>Bacillati</taxon>
        <taxon>Actinomycetota</taxon>
        <taxon>Actinomycetes</taxon>
        <taxon>Kineosporiales</taxon>
        <taxon>Kineosporiaceae</taxon>
        <taxon>Kineosporia</taxon>
    </lineage>
</organism>
<dbReference type="InterPro" id="IPR001387">
    <property type="entry name" value="Cro/C1-type_HTH"/>
</dbReference>
<dbReference type="EMBL" id="JAJOMB010000018">
    <property type="protein sequence ID" value="MCD5314843.1"/>
    <property type="molecule type" value="Genomic_DNA"/>
</dbReference>
<name>A0A9X1NIM6_9ACTN</name>
<dbReference type="Proteomes" id="UP001138997">
    <property type="component" value="Unassembled WGS sequence"/>
</dbReference>
<evidence type="ECO:0000313" key="2">
    <source>
        <dbReference type="EMBL" id="MCD5314843.1"/>
    </source>
</evidence>
<evidence type="ECO:0000313" key="3">
    <source>
        <dbReference type="Proteomes" id="UP001138997"/>
    </source>
</evidence>
<protein>
    <submittedName>
        <fullName evidence="2">Helix-turn-helix domain-containing protein</fullName>
    </submittedName>
</protein>